<evidence type="ECO:0000313" key="1">
    <source>
        <dbReference type="EMBL" id="GKV17234.1"/>
    </source>
</evidence>
<dbReference type="EMBL" id="BPVZ01000047">
    <property type="protein sequence ID" value="GKV17234.1"/>
    <property type="molecule type" value="Genomic_DNA"/>
</dbReference>
<name>A0AAV5K0T6_9ROSI</name>
<reference evidence="1 2" key="1">
    <citation type="journal article" date="2021" name="Commun. Biol.">
        <title>The genome of Shorea leprosula (Dipterocarpaceae) highlights the ecological relevance of drought in aseasonal tropical rainforests.</title>
        <authorList>
            <person name="Ng K.K.S."/>
            <person name="Kobayashi M.J."/>
            <person name="Fawcett J.A."/>
            <person name="Hatakeyama M."/>
            <person name="Paape T."/>
            <person name="Ng C.H."/>
            <person name="Ang C.C."/>
            <person name="Tnah L.H."/>
            <person name="Lee C.T."/>
            <person name="Nishiyama T."/>
            <person name="Sese J."/>
            <person name="O'Brien M.J."/>
            <person name="Copetti D."/>
            <person name="Mohd Noor M.I."/>
            <person name="Ong R.C."/>
            <person name="Putra M."/>
            <person name="Sireger I.Z."/>
            <person name="Indrioko S."/>
            <person name="Kosugi Y."/>
            <person name="Izuno A."/>
            <person name="Isagi Y."/>
            <person name="Lee S.L."/>
            <person name="Shimizu K.K."/>
        </authorList>
    </citation>
    <scope>NUCLEOTIDE SEQUENCE [LARGE SCALE GENOMIC DNA]</scope>
    <source>
        <strain evidence="1">214</strain>
    </source>
</reference>
<evidence type="ECO:0008006" key="3">
    <source>
        <dbReference type="Google" id="ProtNLM"/>
    </source>
</evidence>
<accession>A0AAV5K0T6</accession>
<sequence>MLVYLSRPITQIRGRSRRRTLVKGSHKCTRFGTYPIHNLIPSKSKDQIL</sequence>
<dbReference type="Proteomes" id="UP001054252">
    <property type="component" value="Unassembled WGS sequence"/>
</dbReference>
<dbReference type="AlphaFoldDB" id="A0AAV5K0T6"/>
<gene>
    <name evidence="1" type="ORF">SLEP1_g27767</name>
</gene>
<organism evidence="1 2">
    <name type="scientific">Rubroshorea leprosula</name>
    <dbReference type="NCBI Taxonomy" id="152421"/>
    <lineage>
        <taxon>Eukaryota</taxon>
        <taxon>Viridiplantae</taxon>
        <taxon>Streptophyta</taxon>
        <taxon>Embryophyta</taxon>
        <taxon>Tracheophyta</taxon>
        <taxon>Spermatophyta</taxon>
        <taxon>Magnoliopsida</taxon>
        <taxon>eudicotyledons</taxon>
        <taxon>Gunneridae</taxon>
        <taxon>Pentapetalae</taxon>
        <taxon>rosids</taxon>
        <taxon>malvids</taxon>
        <taxon>Malvales</taxon>
        <taxon>Dipterocarpaceae</taxon>
        <taxon>Rubroshorea</taxon>
    </lineage>
</organism>
<evidence type="ECO:0000313" key="2">
    <source>
        <dbReference type="Proteomes" id="UP001054252"/>
    </source>
</evidence>
<keyword evidence="2" id="KW-1185">Reference proteome</keyword>
<comment type="caution">
    <text evidence="1">The sequence shown here is derived from an EMBL/GenBank/DDBJ whole genome shotgun (WGS) entry which is preliminary data.</text>
</comment>
<proteinExistence type="predicted"/>
<protein>
    <recommendedName>
        <fullName evidence="3">Ribosomal protein S12</fullName>
    </recommendedName>
</protein>